<accession>A0A165K951</accession>
<evidence type="ECO:0000313" key="2">
    <source>
        <dbReference type="EMBL" id="KZT62840.1"/>
    </source>
</evidence>
<sequence length="286" mass="29942">MLLACPCPQLSSRRWSRRSAWRGRSAICLLICPCRRLQGLGSVRAADRPADQPASSRSPRPGIPASAYIPLTPTTTNTGSPRPMAEVRLPHPLGSPAQGMQQFSAAPLLSPPLSATSPPAPVVRAISPRSYAGRSDLSPLPQAAYAPLQTIEDVTSPLAGEHAVHLVLRSPAAPGREATYALAPSAQGSPYPSRPASALSSVLSPPHSSLSLPSIARSHSWTNVSRGTSALSDADVLSQSSRDVFGTDDEEDGVASELGSVSDLGSAWEDVSRRSGMSGSEHHVRL</sequence>
<dbReference type="OrthoDB" id="10514303at2759"/>
<evidence type="ECO:0000313" key="3">
    <source>
        <dbReference type="Proteomes" id="UP000076842"/>
    </source>
</evidence>
<keyword evidence="3" id="KW-1185">Reference proteome</keyword>
<feature type="region of interest" description="Disordered" evidence="1">
    <location>
        <begin position="45"/>
        <end position="91"/>
    </location>
</feature>
<protein>
    <submittedName>
        <fullName evidence="2">Uncharacterized protein</fullName>
    </submittedName>
</protein>
<feature type="compositionally biased region" description="Low complexity" evidence="1">
    <location>
        <begin position="194"/>
        <end position="203"/>
    </location>
</feature>
<evidence type="ECO:0000256" key="1">
    <source>
        <dbReference type="SAM" id="MobiDB-lite"/>
    </source>
</evidence>
<gene>
    <name evidence="2" type="ORF">CALCODRAFT_2595</name>
</gene>
<proteinExistence type="predicted"/>
<organism evidence="2 3">
    <name type="scientific">Calocera cornea HHB12733</name>
    <dbReference type="NCBI Taxonomy" id="1353952"/>
    <lineage>
        <taxon>Eukaryota</taxon>
        <taxon>Fungi</taxon>
        <taxon>Dikarya</taxon>
        <taxon>Basidiomycota</taxon>
        <taxon>Agaricomycotina</taxon>
        <taxon>Dacrymycetes</taxon>
        <taxon>Dacrymycetales</taxon>
        <taxon>Dacrymycetaceae</taxon>
        <taxon>Calocera</taxon>
    </lineage>
</organism>
<reference evidence="2 3" key="1">
    <citation type="journal article" date="2016" name="Mol. Biol. Evol.">
        <title>Comparative Genomics of Early-Diverging Mushroom-Forming Fungi Provides Insights into the Origins of Lignocellulose Decay Capabilities.</title>
        <authorList>
            <person name="Nagy L.G."/>
            <person name="Riley R."/>
            <person name="Tritt A."/>
            <person name="Adam C."/>
            <person name="Daum C."/>
            <person name="Floudas D."/>
            <person name="Sun H."/>
            <person name="Yadav J.S."/>
            <person name="Pangilinan J."/>
            <person name="Larsson K.H."/>
            <person name="Matsuura K."/>
            <person name="Barry K."/>
            <person name="Labutti K."/>
            <person name="Kuo R."/>
            <person name="Ohm R.A."/>
            <person name="Bhattacharya S.S."/>
            <person name="Shirouzu T."/>
            <person name="Yoshinaga Y."/>
            <person name="Martin F.M."/>
            <person name="Grigoriev I.V."/>
            <person name="Hibbett D.S."/>
        </authorList>
    </citation>
    <scope>NUCLEOTIDE SEQUENCE [LARGE SCALE GENOMIC DNA]</scope>
    <source>
        <strain evidence="2 3">HHB12733</strain>
    </source>
</reference>
<feature type="region of interest" description="Disordered" evidence="1">
    <location>
        <begin position="183"/>
        <end position="203"/>
    </location>
</feature>
<dbReference type="EMBL" id="KV423914">
    <property type="protein sequence ID" value="KZT62840.1"/>
    <property type="molecule type" value="Genomic_DNA"/>
</dbReference>
<dbReference type="AlphaFoldDB" id="A0A165K951"/>
<dbReference type="InParanoid" id="A0A165K951"/>
<name>A0A165K951_9BASI</name>
<dbReference type="Proteomes" id="UP000076842">
    <property type="component" value="Unassembled WGS sequence"/>
</dbReference>